<dbReference type="InterPro" id="IPR016181">
    <property type="entry name" value="Acyl_CoA_acyltransferase"/>
</dbReference>
<protein>
    <submittedName>
        <fullName evidence="4">Acetyltransferase (GNAT) family protein</fullName>
    </submittedName>
</protein>
<dbReference type="EMBL" id="JYIX01000038">
    <property type="protein sequence ID" value="KJL31715.1"/>
    <property type="molecule type" value="Genomic_DNA"/>
</dbReference>
<comment type="caution">
    <text evidence="4">The sequence shown here is derived from an EMBL/GenBank/DDBJ whole genome shotgun (WGS) entry which is preliminary data.</text>
</comment>
<dbReference type="RefSeq" id="WP_045273062.1">
    <property type="nucleotide sequence ID" value="NZ_JYIX01000038.1"/>
</dbReference>
<accession>A0A0F0LHH4</accession>
<dbReference type="Pfam" id="PF00583">
    <property type="entry name" value="Acetyltransf_1"/>
    <property type="match status" value="1"/>
</dbReference>
<sequence>MSIEVRRVLATEWADVRDLRLRALQDPVAALAFLDTFENASAQPDAFWQHRTANAAERGSNAQFVAIADDGEWFGSATVLPSGLEGPESTALIVGVYVAEGHRGAGAIETLFDECATWSAEQGAYGLTLEVHVDNHRAQAAYERCGFTRTGQITELENGREYVMVRPLVPNAR</sequence>
<dbReference type="SUPFAM" id="SSF55729">
    <property type="entry name" value="Acyl-CoA N-acyltransferases (Nat)"/>
    <property type="match status" value="1"/>
</dbReference>
<dbReference type="PROSITE" id="PS51186">
    <property type="entry name" value="GNAT"/>
    <property type="match status" value="1"/>
</dbReference>
<dbReference type="PATRIC" id="fig|582680.6.peg.3071"/>
<keyword evidence="5" id="KW-1185">Reference proteome</keyword>
<dbReference type="GO" id="GO:0016747">
    <property type="term" value="F:acyltransferase activity, transferring groups other than amino-acyl groups"/>
    <property type="evidence" value="ECO:0007669"/>
    <property type="project" value="InterPro"/>
</dbReference>
<name>A0A0F0LHH4_9MICO</name>
<evidence type="ECO:0000313" key="5">
    <source>
        <dbReference type="Proteomes" id="UP000033740"/>
    </source>
</evidence>
<evidence type="ECO:0000259" key="3">
    <source>
        <dbReference type="PROSITE" id="PS51186"/>
    </source>
</evidence>
<dbReference type="InterPro" id="IPR050832">
    <property type="entry name" value="Bact_Acetyltransf"/>
</dbReference>
<feature type="domain" description="N-acetyltransferase" evidence="3">
    <location>
        <begin position="3"/>
        <end position="169"/>
    </location>
</feature>
<evidence type="ECO:0000256" key="1">
    <source>
        <dbReference type="ARBA" id="ARBA00022679"/>
    </source>
</evidence>
<dbReference type="CDD" id="cd04301">
    <property type="entry name" value="NAT_SF"/>
    <property type="match status" value="1"/>
</dbReference>
<keyword evidence="2" id="KW-0012">Acyltransferase</keyword>
<dbReference type="Gene3D" id="3.40.630.30">
    <property type="match status" value="1"/>
</dbReference>
<dbReference type="Proteomes" id="UP000033740">
    <property type="component" value="Unassembled WGS sequence"/>
</dbReference>
<dbReference type="AlphaFoldDB" id="A0A0F0LHH4"/>
<proteinExistence type="predicted"/>
<dbReference type="InterPro" id="IPR000182">
    <property type="entry name" value="GNAT_dom"/>
</dbReference>
<dbReference type="STRING" id="582680.RS86_02994"/>
<evidence type="ECO:0000256" key="2">
    <source>
        <dbReference type="ARBA" id="ARBA00023315"/>
    </source>
</evidence>
<gene>
    <name evidence="4" type="ORF">RS86_02994</name>
</gene>
<organism evidence="4 5">
    <name type="scientific">Microbacterium azadirachtae</name>
    <dbReference type="NCBI Taxonomy" id="582680"/>
    <lineage>
        <taxon>Bacteria</taxon>
        <taxon>Bacillati</taxon>
        <taxon>Actinomycetota</taxon>
        <taxon>Actinomycetes</taxon>
        <taxon>Micrococcales</taxon>
        <taxon>Microbacteriaceae</taxon>
        <taxon>Microbacterium</taxon>
    </lineage>
</organism>
<dbReference type="PANTHER" id="PTHR43877">
    <property type="entry name" value="AMINOALKYLPHOSPHONATE N-ACETYLTRANSFERASE-RELATED-RELATED"/>
    <property type="match status" value="1"/>
</dbReference>
<evidence type="ECO:0000313" key="4">
    <source>
        <dbReference type="EMBL" id="KJL31715.1"/>
    </source>
</evidence>
<keyword evidence="1 4" id="KW-0808">Transferase</keyword>
<reference evidence="4 5" key="1">
    <citation type="submission" date="2015-02" db="EMBL/GenBank/DDBJ databases">
        <title>Draft genome sequences of ten Microbacterium spp. with emphasis on heavy metal contaminated environments.</title>
        <authorList>
            <person name="Corretto E."/>
        </authorList>
    </citation>
    <scope>NUCLEOTIDE SEQUENCE [LARGE SCALE GENOMIC DNA]</scope>
    <source>
        <strain evidence="4 5">ARN176</strain>
    </source>
</reference>